<feature type="non-terminal residue" evidence="2">
    <location>
        <position position="1"/>
    </location>
</feature>
<reference evidence="2 3" key="1">
    <citation type="submission" date="2024-05" db="EMBL/GenBank/DDBJ databases">
        <title>Genome sequencing and assembly of Indian major carp, Cirrhinus mrigala (Hamilton, 1822).</title>
        <authorList>
            <person name="Mohindra V."/>
            <person name="Chowdhury L.M."/>
            <person name="Lal K."/>
            <person name="Jena J.K."/>
        </authorList>
    </citation>
    <scope>NUCLEOTIDE SEQUENCE [LARGE SCALE GENOMIC DNA]</scope>
    <source>
        <strain evidence="2">CM1030</strain>
        <tissue evidence="2">Blood</tissue>
    </source>
</reference>
<proteinExistence type="predicted"/>
<organism evidence="2 3">
    <name type="scientific">Cirrhinus mrigala</name>
    <name type="common">Mrigala</name>
    <dbReference type="NCBI Taxonomy" id="683832"/>
    <lineage>
        <taxon>Eukaryota</taxon>
        <taxon>Metazoa</taxon>
        <taxon>Chordata</taxon>
        <taxon>Craniata</taxon>
        <taxon>Vertebrata</taxon>
        <taxon>Euteleostomi</taxon>
        <taxon>Actinopterygii</taxon>
        <taxon>Neopterygii</taxon>
        <taxon>Teleostei</taxon>
        <taxon>Ostariophysi</taxon>
        <taxon>Cypriniformes</taxon>
        <taxon>Cyprinidae</taxon>
        <taxon>Labeoninae</taxon>
        <taxon>Labeonini</taxon>
        <taxon>Cirrhinus</taxon>
    </lineage>
</organism>
<dbReference type="AlphaFoldDB" id="A0ABD0RD49"/>
<feature type="non-terminal residue" evidence="2">
    <location>
        <position position="87"/>
    </location>
</feature>
<evidence type="ECO:0000313" key="2">
    <source>
        <dbReference type="EMBL" id="KAL0195721.1"/>
    </source>
</evidence>
<feature type="region of interest" description="Disordered" evidence="1">
    <location>
        <begin position="25"/>
        <end position="54"/>
    </location>
</feature>
<name>A0ABD0RD49_CIRMR</name>
<feature type="region of interest" description="Disordered" evidence="1">
    <location>
        <begin position="66"/>
        <end position="87"/>
    </location>
</feature>
<comment type="caution">
    <text evidence="2">The sequence shown here is derived from an EMBL/GenBank/DDBJ whole genome shotgun (WGS) entry which is preliminary data.</text>
</comment>
<keyword evidence="3" id="KW-1185">Reference proteome</keyword>
<accession>A0ABD0RD49</accession>
<sequence length="87" mass="9460">ILKNKITYPPPLTDKNMKNKLREKLSDYNPPTISSRAPSIASNDGGNGHNVLIKPPHRLAVPPREQQNGMAMNLRSGTVNGGNQSDS</sequence>
<dbReference type="Proteomes" id="UP001529510">
    <property type="component" value="Unassembled WGS sequence"/>
</dbReference>
<evidence type="ECO:0000256" key="1">
    <source>
        <dbReference type="SAM" id="MobiDB-lite"/>
    </source>
</evidence>
<gene>
    <name evidence="2" type="ORF">M9458_009293</name>
</gene>
<evidence type="ECO:0000313" key="3">
    <source>
        <dbReference type="Proteomes" id="UP001529510"/>
    </source>
</evidence>
<protein>
    <submittedName>
        <fullName evidence="2">Uncharacterized protein</fullName>
    </submittedName>
</protein>
<dbReference type="EMBL" id="JAMKFB020000004">
    <property type="protein sequence ID" value="KAL0195721.1"/>
    <property type="molecule type" value="Genomic_DNA"/>
</dbReference>
<feature type="compositionally biased region" description="Polar residues" evidence="1">
    <location>
        <begin position="29"/>
        <end position="44"/>
    </location>
</feature>